<dbReference type="PROSITE" id="PS00816">
    <property type="entry name" value="AIPM_HOMOCIT_SYNTH_2"/>
    <property type="match status" value="1"/>
</dbReference>
<evidence type="ECO:0000313" key="3">
    <source>
        <dbReference type="EMBL" id="CEG11256.1"/>
    </source>
</evidence>
<dbReference type="InterPro" id="IPR011008">
    <property type="entry name" value="Dimeric_a/b-barrel"/>
</dbReference>
<dbReference type="Gene3D" id="1.10.238.260">
    <property type="match status" value="1"/>
</dbReference>
<evidence type="ECO:0000259" key="2">
    <source>
        <dbReference type="PROSITE" id="PS50991"/>
    </source>
</evidence>
<dbReference type="PANTHER" id="PTHR42880:SF1">
    <property type="entry name" value="ISOPROPYLMALATE_HOMOCITRATE_CITRAMALATE SYNTHASE FAMILY PROTEIN"/>
    <property type="match status" value="1"/>
</dbReference>
<organism evidence="3">
    <name type="scientific">groundwater metagenome</name>
    <dbReference type="NCBI Taxonomy" id="717931"/>
    <lineage>
        <taxon>unclassified sequences</taxon>
        <taxon>metagenomes</taxon>
        <taxon>ecological metagenomes</taxon>
    </lineage>
</organism>
<dbReference type="Gene3D" id="3.20.20.70">
    <property type="entry name" value="Aldolase class I"/>
    <property type="match status" value="1"/>
</dbReference>
<sequence length="470" mass="52422">MSNYEIYVSEYNFADKVKKEQNITNVKICDTTLRDGEQTAGVLFSSEEKVEIAKFLAELGVEQIEAGIPVVSQSDIDAIKDIVREKEEGNLKASIMSWSRANKNDIDKVIETGCDAIAISLATSNIHLEHKLHKTKEEILNMAAEAVSYAHSHGLYISFNAEDGSRTDYDFLIEYIKTCKNAGGNRLRLCDTVSALHPTATKFLIKKLKKDTRIPIEIHAHNDYGLAVANSLAAIESGAEYVSTTVNGIGERSGNASLEQIIMSLRCLYKIDSKYKTENLKKISEYVEKASKINVSQMLPVVGENAFRHESGIHVDGLLKFPFTYQTYSPEMVGQKMKLIIGKMSGKSAIKGKLDEYKIKATESDTDEILKQVKFFAERRKSALLDKEFIEIAHNVIKKEAFVLVEILPKQRQKVYSEIGEISDIEAYEVAGDVDIIVKTTQKSADIIVGKINEIEGVTKTTTYGVVKRL</sequence>
<dbReference type="CDD" id="cd07939">
    <property type="entry name" value="DRE_TIM_NifV"/>
    <property type="match status" value="1"/>
</dbReference>
<dbReference type="InterPro" id="IPR013477">
    <property type="entry name" value="NifV/FrbC"/>
</dbReference>
<evidence type="ECO:0000256" key="1">
    <source>
        <dbReference type="ARBA" id="ARBA00022679"/>
    </source>
</evidence>
<dbReference type="InterPro" id="IPR013785">
    <property type="entry name" value="Aldolase_TIM"/>
</dbReference>
<dbReference type="InterPro" id="IPR002034">
    <property type="entry name" value="AIPM/Hcit_synth_CS"/>
</dbReference>
<accession>A0A098E707</accession>
<dbReference type="InterPro" id="IPR000891">
    <property type="entry name" value="PYR_CT"/>
</dbReference>
<name>A0A098E707_9ZZZZ</name>
<dbReference type="Pfam" id="PF22617">
    <property type="entry name" value="HCS_D2"/>
    <property type="match status" value="1"/>
</dbReference>
<dbReference type="SUPFAM" id="SSF51569">
    <property type="entry name" value="Aldolase"/>
    <property type="match status" value="1"/>
</dbReference>
<dbReference type="InterPro" id="IPR054691">
    <property type="entry name" value="LeuA/HCS_post-cat"/>
</dbReference>
<protein>
    <submittedName>
        <fullName evidence="3">Homocitrate synthase</fullName>
    </submittedName>
</protein>
<dbReference type="PANTHER" id="PTHR42880">
    <property type="entry name" value="HOMOCITRATE SYNTHASE"/>
    <property type="match status" value="1"/>
</dbReference>
<dbReference type="AlphaFoldDB" id="A0A098E707"/>
<reference evidence="3" key="1">
    <citation type="submission" date="2014-09" db="EMBL/GenBank/DDBJ databases">
        <authorList>
            <person name="Probst J Alexander"/>
        </authorList>
    </citation>
    <scope>NUCLEOTIDE SEQUENCE</scope>
</reference>
<dbReference type="PROSITE" id="PS50991">
    <property type="entry name" value="PYR_CT"/>
    <property type="match status" value="1"/>
</dbReference>
<dbReference type="Gene3D" id="3.30.70.920">
    <property type="match status" value="1"/>
</dbReference>
<keyword evidence="1" id="KW-0808">Transferase</keyword>
<proteinExistence type="predicted"/>
<gene>
    <name evidence="3" type="ORF">MSIBF_A1350002</name>
</gene>
<dbReference type="GO" id="GO:0019752">
    <property type="term" value="P:carboxylic acid metabolic process"/>
    <property type="evidence" value="ECO:0007669"/>
    <property type="project" value="InterPro"/>
</dbReference>
<dbReference type="EMBL" id="CCXY01000041">
    <property type="protein sequence ID" value="CEG11256.1"/>
    <property type="molecule type" value="Genomic_DNA"/>
</dbReference>
<dbReference type="Pfam" id="PF00682">
    <property type="entry name" value="HMGL-like"/>
    <property type="match status" value="1"/>
</dbReference>
<dbReference type="FunFam" id="3.20.20.70:FF:000010">
    <property type="entry name" value="2-isopropylmalate synthase"/>
    <property type="match status" value="1"/>
</dbReference>
<dbReference type="SUPFAM" id="SSF54909">
    <property type="entry name" value="Dimeric alpha+beta barrel"/>
    <property type="match status" value="1"/>
</dbReference>
<dbReference type="GO" id="GO:0046912">
    <property type="term" value="F:acyltransferase activity, acyl groups converted into alkyl on transfer"/>
    <property type="evidence" value="ECO:0007669"/>
    <property type="project" value="InterPro"/>
</dbReference>
<feature type="domain" description="Pyruvate carboxyltransferase" evidence="2">
    <location>
        <begin position="26"/>
        <end position="281"/>
    </location>
</feature>